<evidence type="ECO:0000256" key="1">
    <source>
        <dbReference type="ARBA" id="ARBA00010066"/>
    </source>
</evidence>
<dbReference type="NCBIfam" id="TIGR01147">
    <property type="entry name" value="V_ATP_synt_G"/>
    <property type="match status" value="1"/>
</dbReference>
<comment type="subunit">
    <text evidence="5">V-ATPase is a heteromultimeric enzyme made up of two complexes: the ATP-hydrolytic V1 complex and the proton translocation V0 complex.</text>
</comment>
<dbReference type="GO" id="GO:0000221">
    <property type="term" value="C:vacuolar proton-transporting V-type ATPase, V1 domain"/>
    <property type="evidence" value="ECO:0007669"/>
    <property type="project" value="TreeGrafter"/>
</dbReference>
<evidence type="ECO:0000256" key="2">
    <source>
        <dbReference type="ARBA" id="ARBA00022448"/>
    </source>
</evidence>
<sequence length="111" mass="12615">MSSGIQSLLKAEKEAAELINEARKYRTERLKAAKVDAQSEIDDYKKLKENELLKYEQEHAGLNETIEKEADTEVESELVTIKKNYESKQKQVISLLVDAVTKPSPELHINA</sequence>
<name>A0A9P8AHJ2_9ASCO</name>
<feature type="coiled-coil region" evidence="6">
    <location>
        <begin position="8"/>
        <end position="72"/>
    </location>
</feature>
<keyword evidence="2 5" id="KW-0813">Transport</keyword>
<dbReference type="EMBL" id="JAHMUF010000016">
    <property type="protein sequence ID" value="KAG7192748.1"/>
    <property type="molecule type" value="Genomic_DNA"/>
</dbReference>
<dbReference type="GeneID" id="66114905"/>
<evidence type="ECO:0000256" key="4">
    <source>
        <dbReference type="ARBA" id="ARBA00023065"/>
    </source>
</evidence>
<proteinExistence type="inferred from homology"/>
<dbReference type="GO" id="GO:0046961">
    <property type="term" value="F:proton-transporting ATPase activity, rotational mechanism"/>
    <property type="evidence" value="ECO:0007669"/>
    <property type="project" value="InterPro"/>
</dbReference>
<evidence type="ECO:0000256" key="6">
    <source>
        <dbReference type="SAM" id="Coils"/>
    </source>
</evidence>
<dbReference type="PANTHER" id="PTHR12713:SF11">
    <property type="entry name" value="V-TYPE PROTON ATPASE SUBUNIT G"/>
    <property type="match status" value="1"/>
</dbReference>
<accession>A0A9P8AHJ2</accession>
<keyword evidence="6" id="KW-0175">Coiled coil</keyword>
<evidence type="ECO:0000256" key="3">
    <source>
        <dbReference type="ARBA" id="ARBA00022781"/>
    </source>
</evidence>
<gene>
    <name evidence="7" type="primary">VMA10</name>
    <name evidence="7" type="ORF">KQ657_001531</name>
</gene>
<comment type="similarity">
    <text evidence="1 5">Belongs to the V-ATPase G subunit family.</text>
</comment>
<dbReference type="Proteomes" id="UP000790833">
    <property type="component" value="Unassembled WGS sequence"/>
</dbReference>
<dbReference type="InterPro" id="IPR005124">
    <property type="entry name" value="V-ATPase_G"/>
</dbReference>
<keyword evidence="3 5" id="KW-0375">Hydrogen ion transport</keyword>
<dbReference type="FunFam" id="1.20.5.2950:FF:000001">
    <property type="entry name" value="V-type proton ATPase subunit G"/>
    <property type="match status" value="1"/>
</dbReference>
<dbReference type="Gene3D" id="1.20.5.2950">
    <property type="match status" value="1"/>
</dbReference>
<protein>
    <recommendedName>
        <fullName evidence="5">V-type proton ATPase subunit G</fullName>
    </recommendedName>
</protein>
<reference evidence="7" key="1">
    <citation type="submission" date="2021-03" db="EMBL/GenBank/DDBJ databases">
        <authorList>
            <person name="Palmer J.M."/>
        </authorList>
    </citation>
    <scope>NUCLEOTIDE SEQUENCE</scope>
    <source>
        <strain evidence="7">ARV_011</strain>
    </source>
</reference>
<evidence type="ECO:0000256" key="5">
    <source>
        <dbReference type="RuleBase" id="RU364019"/>
    </source>
</evidence>
<dbReference type="RefSeq" id="XP_043048298.1">
    <property type="nucleotide sequence ID" value="XM_043192326.1"/>
</dbReference>
<evidence type="ECO:0000313" key="7">
    <source>
        <dbReference type="EMBL" id="KAG7192748.1"/>
    </source>
</evidence>
<dbReference type="PANTHER" id="PTHR12713">
    <property type="entry name" value="VACUOLAR ATP SYNTHASE SUBUNIT G"/>
    <property type="match status" value="1"/>
</dbReference>
<comment type="function">
    <text evidence="5">Subunit of the V1 complex of vacuolar(H+)-ATPase (V-ATPase), a multisubunit enzyme composed of a peripheral complex (V1) that hydrolyzes ATP and a membrane integral complex (V0) that translocates protons. V-ATPase is responsible for acidifying and maintaining the pH of intracellular compartments and in some cell types, is targeted to the plasma membrane, where it is responsible for acidifying the extracellular environment.</text>
</comment>
<dbReference type="Pfam" id="PF03179">
    <property type="entry name" value="V-ATPase_G"/>
    <property type="match status" value="1"/>
</dbReference>
<dbReference type="FunFam" id="1.20.5.620:FF:000004">
    <property type="entry name" value="V-type proton ATPase subunit G"/>
    <property type="match status" value="1"/>
</dbReference>
<keyword evidence="4 5" id="KW-0406">Ion transport</keyword>
<organism evidence="7 8">
    <name type="scientific">Scheffersomyces spartinae</name>
    <dbReference type="NCBI Taxonomy" id="45513"/>
    <lineage>
        <taxon>Eukaryota</taxon>
        <taxon>Fungi</taxon>
        <taxon>Dikarya</taxon>
        <taxon>Ascomycota</taxon>
        <taxon>Saccharomycotina</taxon>
        <taxon>Pichiomycetes</taxon>
        <taxon>Debaryomycetaceae</taxon>
        <taxon>Scheffersomyces</taxon>
    </lineage>
</organism>
<dbReference type="AlphaFoldDB" id="A0A9P8AHJ2"/>
<keyword evidence="8" id="KW-1185">Reference proteome</keyword>
<dbReference type="GO" id="GO:0016887">
    <property type="term" value="F:ATP hydrolysis activity"/>
    <property type="evidence" value="ECO:0007669"/>
    <property type="project" value="TreeGrafter"/>
</dbReference>
<evidence type="ECO:0000313" key="8">
    <source>
        <dbReference type="Proteomes" id="UP000790833"/>
    </source>
</evidence>
<dbReference type="OrthoDB" id="250802at2759"/>
<comment type="caution">
    <text evidence="7">The sequence shown here is derived from an EMBL/GenBank/DDBJ whole genome shotgun (WGS) entry which is preliminary data.</text>
</comment>